<dbReference type="Proteomes" id="UP000293854">
    <property type="component" value="Unassembled WGS sequence"/>
</dbReference>
<feature type="transmembrane region" description="Helical" evidence="11">
    <location>
        <begin position="212"/>
        <end position="234"/>
    </location>
</feature>
<dbReference type="EMBL" id="RQTE01000001">
    <property type="protein sequence ID" value="RZI05005.1"/>
    <property type="molecule type" value="Genomic_DNA"/>
</dbReference>
<dbReference type="SUPFAM" id="SSF161098">
    <property type="entry name" value="MetI-like"/>
    <property type="match status" value="1"/>
</dbReference>
<dbReference type="PANTHER" id="PTHR30614:SF0">
    <property type="entry name" value="L-CYSTINE TRANSPORT SYSTEM PERMEASE PROTEIN TCYL"/>
    <property type="match status" value="1"/>
</dbReference>
<evidence type="ECO:0000259" key="12">
    <source>
        <dbReference type="PROSITE" id="PS50928"/>
    </source>
</evidence>
<dbReference type="CDD" id="cd06261">
    <property type="entry name" value="TM_PBP2"/>
    <property type="match status" value="1"/>
</dbReference>
<proteinExistence type="inferred from homology"/>
<dbReference type="InterPro" id="IPR000515">
    <property type="entry name" value="MetI-like"/>
</dbReference>
<organism evidence="14 15">
    <name type="scientific">Staphylococcus condimenti</name>
    <dbReference type="NCBI Taxonomy" id="70255"/>
    <lineage>
        <taxon>Bacteria</taxon>
        <taxon>Bacillati</taxon>
        <taxon>Bacillota</taxon>
        <taxon>Bacilli</taxon>
        <taxon>Bacillales</taxon>
        <taxon>Staphylococcaceae</taxon>
        <taxon>Staphylococcus</taxon>
    </lineage>
</organism>
<dbReference type="RefSeq" id="WP_047131547.1">
    <property type="nucleotide sequence ID" value="NZ_CP015114.1"/>
</dbReference>
<gene>
    <name evidence="14" type="ORF">EIG99_00010</name>
    <name evidence="13" type="ORF">I6J05_07880</name>
</gene>
<keyword evidence="3 11" id="KW-0813">Transport</keyword>
<dbReference type="InterPro" id="IPR010065">
    <property type="entry name" value="AA_ABC_transptr_permease_3TM"/>
</dbReference>
<dbReference type="GeneID" id="93725802"/>
<reference evidence="14 15" key="1">
    <citation type="submission" date="2018-11" db="EMBL/GenBank/DDBJ databases">
        <title>Genomic profiling of Staphylococcus species from a Poultry farm system in KwaZulu-Natal, South Africa.</title>
        <authorList>
            <person name="Amoako D.G."/>
            <person name="Somboro A.M."/>
            <person name="Abia A.L.K."/>
            <person name="Bester L.A."/>
            <person name="Essack S.Y."/>
        </authorList>
    </citation>
    <scope>NUCLEOTIDE SEQUENCE [LARGE SCALE GENOMIC DNA]</scope>
    <source>
        <strain evidence="14 15">SA11</strain>
    </source>
</reference>
<feature type="transmembrane region" description="Helical" evidence="11">
    <location>
        <begin position="107"/>
        <end position="127"/>
    </location>
</feature>
<evidence type="ECO:0000313" key="16">
    <source>
        <dbReference type="Proteomes" id="UP000595942"/>
    </source>
</evidence>
<dbReference type="EMBL" id="CP068073">
    <property type="protein sequence ID" value="QQS81844.1"/>
    <property type="molecule type" value="Genomic_DNA"/>
</dbReference>
<comment type="subcellular location">
    <subcellularLocation>
        <location evidence="1 11">Cell membrane</location>
        <topology evidence="1 11">Multi-pass membrane protein</topology>
    </subcellularLocation>
</comment>
<keyword evidence="4" id="KW-1003">Cell membrane</keyword>
<dbReference type="InterPro" id="IPR043429">
    <property type="entry name" value="ArtM/GltK/GlnP/TcyL/YhdX-like"/>
</dbReference>
<dbReference type="GO" id="GO:0015184">
    <property type="term" value="F:L-cystine transmembrane transporter activity"/>
    <property type="evidence" value="ECO:0007669"/>
    <property type="project" value="TreeGrafter"/>
</dbReference>
<dbReference type="OrthoDB" id="9805999at2"/>
<evidence type="ECO:0000313" key="13">
    <source>
        <dbReference type="EMBL" id="QQS81844.1"/>
    </source>
</evidence>
<comment type="similarity">
    <text evidence="2 11">Belongs to the binding-protein-dependent transport system permease family.</text>
</comment>
<evidence type="ECO:0000256" key="4">
    <source>
        <dbReference type="ARBA" id="ARBA00022475"/>
    </source>
</evidence>
<accession>A0A143PF41</accession>
<keyword evidence="10 11" id="KW-0472">Membrane</keyword>
<evidence type="ECO:0000256" key="6">
    <source>
        <dbReference type="ARBA" id="ARBA00022692"/>
    </source>
</evidence>
<dbReference type="GO" id="GO:0043190">
    <property type="term" value="C:ATP-binding cassette (ABC) transporter complex"/>
    <property type="evidence" value="ECO:0007669"/>
    <property type="project" value="InterPro"/>
</dbReference>
<feature type="transmembrane region" description="Helical" evidence="11">
    <location>
        <begin position="71"/>
        <end position="92"/>
    </location>
</feature>
<evidence type="ECO:0000256" key="5">
    <source>
        <dbReference type="ARBA" id="ARBA00022596"/>
    </source>
</evidence>
<keyword evidence="8 11" id="KW-1133">Transmembrane helix</keyword>
<evidence type="ECO:0000256" key="11">
    <source>
        <dbReference type="RuleBase" id="RU363032"/>
    </source>
</evidence>
<feature type="transmembrane region" description="Helical" evidence="11">
    <location>
        <begin position="35"/>
        <end position="59"/>
    </location>
</feature>
<name>A0A143PF41_9STAP</name>
<dbReference type="PROSITE" id="PS50928">
    <property type="entry name" value="ABC_TM1"/>
    <property type="match status" value="1"/>
</dbReference>
<dbReference type="FunFam" id="1.10.3720.10:FF:000009">
    <property type="entry name" value="Amino acid ABC transporter permease"/>
    <property type="match status" value="1"/>
</dbReference>
<keyword evidence="9" id="KW-0406">Ion transport</keyword>
<keyword evidence="6 11" id="KW-0812">Transmembrane</keyword>
<dbReference type="Pfam" id="PF00528">
    <property type="entry name" value="BPD_transp_1"/>
    <property type="match status" value="1"/>
</dbReference>
<dbReference type="InterPro" id="IPR035906">
    <property type="entry name" value="MetI-like_sf"/>
</dbReference>
<evidence type="ECO:0000313" key="14">
    <source>
        <dbReference type="EMBL" id="RZI05005.1"/>
    </source>
</evidence>
<dbReference type="GO" id="GO:0015675">
    <property type="term" value="P:nickel cation transport"/>
    <property type="evidence" value="ECO:0007669"/>
    <property type="project" value="UniProtKB-KW"/>
</dbReference>
<dbReference type="Proteomes" id="UP000595942">
    <property type="component" value="Chromosome"/>
</dbReference>
<feature type="domain" description="ABC transmembrane type-1" evidence="12">
    <location>
        <begin position="33"/>
        <end position="231"/>
    </location>
</feature>
<evidence type="ECO:0000256" key="9">
    <source>
        <dbReference type="ARBA" id="ARBA00023112"/>
    </source>
</evidence>
<evidence type="ECO:0000256" key="8">
    <source>
        <dbReference type="ARBA" id="ARBA00022989"/>
    </source>
</evidence>
<dbReference type="NCBIfam" id="TIGR01726">
    <property type="entry name" value="HEQRo_perm_3TM"/>
    <property type="match status" value="1"/>
</dbReference>
<keyword evidence="7" id="KW-0029">Amino-acid transport</keyword>
<evidence type="ECO:0000313" key="15">
    <source>
        <dbReference type="Proteomes" id="UP000293854"/>
    </source>
</evidence>
<keyword evidence="5" id="KW-0533">Nickel</keyword>
<dbReference type="Gene3D" id="1.10.3720.10">
    <property type="entry name" value="MetI-like"/>
    <property type="match status" value="1"/>
</dbReference>
<evidence type="ECO:0000256" key="10">
    <source>
        <dbReference type="ARBA" id="ARBA00023136"/>
    </source>
</evidence>
<keyword evidence="9" id="KW-0921">Nickel transport</keyword>
<evidence type="ECO:0000256" key="1">
    <source>
        <dbReference type="ARBA" id="ARBA00004651"/>
    </source>
</evidence>
<evidence type="ECO:0000256" key="3">
    <source>
        <dbReference type="ARBA" id="ARBA00022448"/>
    </source>
</evidence>
<evidence type="ECO:0000256" key="7">
    <source>
        <dbReference type="ARBA" id="ARBA00022970"/>
    </source>
</evidence>
<protein>
    <submittedName>
        <fullName evidence="14">Amino acid ABC transporter permease</fullName>
    </submittedName>
</protein>
<dbReference type="KEGG" id="scv:A4G25_10595"/>
<dbReference type="AlphaFoldDB" id="A0A143PF41"/>
<dbReference type="PANTHER" id="PTHR30614">
    <property type="entry name" value="MEMBRANE COMPONENT OF AMINO ACID ABC TRANSPORTER"/>
    <property type="match status" value="1"/>
</dbReference>
<keyword evidence="16" id="KW-1185">Reference proteome</keyword>
<evidence type="ECO:0000256" key="2">
    <source>
        <dbReference type="ARBA" id="ARBA00009306"/>
    </source>
</evidence>
<sequence length="244" mass="27131">MFLNLNAIVLNEQQLHALDAARQAFLPMLGGLIKYSIPITLITFILGLIIALFTALMRISTSKVLRGIARVYVSIIRGTPMIVQLFIIFYGLPELGRLVTNNPDTQWTLPSVVAAIIGLSLNVGAYASEIIRGGILSIPKGQTEAAYSIGMNYRQTIQRIILPQAIRVSVPALGNTFLSLLKDTSLLGFILVAEMFRKAQEVASTTYEYLTIYILVAILYWVVCFIISVIQSFYESYLERGYRS</sequence>
<reference evidence="13 16" key="2">
    <citation type="submission" date="2021-01" db="EMBL/GenBank/DDBJ databases">
        <title>FDA dAtabase for Regulatory Grade micrObial Sequences (FDA-ARGOS): Supporting development and validation of Infectious Disease Dx tests.</title>
        <authorList>
            <person name="Sproer C."/>
            <person name="Gronow S."/>
            <person name="Severitt S."/>
            <person name="Schroder I."/>
            <person name="Tallon L."/>
            <person name="Sadzewicz L."/>
            <person name="Zhao X."/>
            <person name="Boylan J."/>
            <person name="Ott S."/>
            <person name="Bowen H."/>
            <person name="Vavikolanu K."/>
            <person name="Mehta A."/>
            <person name="Aluvathingal J."/>
            <person name="Nadendla S."/>
            <person name="Lowell S."/>
            <person name="Myers T."/>
            <person name="Yan Y."/>
            <person name="Sichtig H."/>
        </authorList>
    </citation>
    <scope>NUCLEOTIDE SEQUENCE [LARGE SCALE GENOMIC DNA]</scope>
    <source>
        <strain evidence="13 16">FDAARGOS_1148</strain>
    </source>
</reference>